<feature type="chain" id="PRO_5030678446" evidence="2">
    <location>
        <begin position="29"/>
        <end position="211"/>
    </location>
</feature>
<comment type="caution">
    <text evidence="4">The sequence shown here is derived from an EMBL/GenBank/DDBJ whole genome shotgun (WGS) entry which is preliminary data.</text>
</comment>
<dbReference type="Pfam" id="PF13505">
    <property type="entry name" value="OMP_b-brl"/>
    <property type="match status" value="1"/>
</dbReference>
<dbReference type="InterPro" id="IPR027385">
    <property type="entry name" value="Beta-barrel_OMP"/>
</dbReference>
<organism evidence="4 5">
    <name type="scientific">Myxococcus xanthus</name>
    <dbReference type="NCBI Taxonomy" id="34"/>
    <lineage>
        <taxon>Bacteria</taxon>
        <taxon>Pseudomonadati</taxon>
        <taxon>Myxococcota</taxon>
        <taxon>Myxococcia</taxon>
        <taxon>Myxococcales</taxon>
        <taxon>Cystobacterineae</taxon>
        <taxon>Myxococcaceae</taxon>
        <taxon>Myxococcus</taxon>
    </lineage>
</organism>
<evidence type="ECO:0000313" key="5">
    <source>
        <dbReference type="Proteomes" id="UP000533080"/>
    </source>
</evidence>
<dbReference type="AlphaFoldDB" id="A0A7Y4IKT7"/>
<evidence type="ECO:0000259" key="3">
    <source>
        <dbReference type="Pfam" id="PF13505"/>
    </source>
</evidence>
<feature type="signal peptide" evidence="2">
    <location>
        <begin position="1"/>
        <end position="28"/>
    </location>
</feature>
<dbReference type="SUPFAM" id="SSF56925">
    <property type="entry name" value="OMPA-like"/>
    <property type="match status" value="1"/>
</dbReference>
<keyword evidence="1 2" id="KW-0732">Signal</keyword>
<gene>
    <name evidence="4" type="ORF">HNV28_21970</name>
</gene>
<name>A0A7Y4IKT7_MYXXA</name>
<dbReference type="Proteomes" id="UP000533080">
    <property type="component" value="Unassembled WGS sequence"/>
</dbReference>
<protein>
    <submittedName>
        <fullName evidence="4">Outer membrane beta-barrel protein</fullName>
    </submittedName>
</protein>
<dbReference type="EMBL" id="JABFNT010000072">
    <property type="protein sequence ID" value="NOJ80961.1"/>
    <property type="molecule type" value="Genomic_DNA"/>
</dbReference>
<accession>A0A7Y4IKT7</accession>
<proteinExistence type="predicted"/>
<evidence type="ECO:0000313" key="4">
    <source>
        <dbReference type="EMBL" id="NOJ80961.1"/>
    </source>
</evidence>
<sequence>MGFSEGAVFMRYPSIIAALLFTATTASAQEYDEHAHDGFYLRLQVGGGYLRAKATDISPDLVVKGGGANINAELGFALVNNFILYAKFYGASAPNPSLQVGDLTVEGQNEKLSENFGAVGLGVTYYIMPANVYLSGALTYTQLSVTDDGEKVAESDIGGGLHLGVGKEWWVSKNWGLGIGAELALGRIRNESNSDSWNVTNVSLVFSATYN</sequence>
<reference evidence="4 5" key="1">
    <citation type="submission" date="2020-05" db="EMBL/GenBank/DDBJ databases">
        <authorList>
            <person name="Whitworth D."/>
        </authorList>
    </citation>
    <scope>NUCLEOTIDE SEQUENCE [LARGE SCALE GENOMIC DNA]</scope>
    <source>
        <strain evidence="4 5">AM005</strain>
    </source>
</reference>
<evidence type="ECO:0000256" key="2">
    <source>
        <dbReference type="SAM" id="SignalP"/>
    </source>
</evidence>
<dbReference type="InterPro" id="IPR011250">
    <property type="entry name" value="OMP/PagP_B-barrel"/>
</dbReference>
<feature type="domain" description="Outer membrane protein beta-barrel" evidence="3">
    <location>
        <begin position="18"/>
        <end position="203"/>
    </location>
</feature>
<evidence type="ECO:0000256" key="1">
    <source>
        <dbReference type="ARBA" id="ARBA00022729"/>
    </source>
</evidence>
<dbReference type="Gene3D" id="2.40.160.20">
    <property type="match status" value="1"/>
</dbReference>